<dbReference type="EMBL" id="BMAO01020816">
    <property type="protein sequence ID" value="GFQ70108.1"/>
    <property type="molecule type" value="Genomic_DNA"/>
</dbReference>
<comment type="caution">
    <text evidence="2">The sequence shown here is derived from an EMBL/GenBank/DDBJ whole genome shotgun (WGS) entry which is preliminary data.</text>
</comment>
<dbReference type="Proteomes" id="UP000887116">
    <property type="component" value="Unassembled WGS sequence"/>
</dbReference>
<proteinExistence type="predicted"/>
<reference evidence="2" key="1">
    <citation type="submission" date="2020-07" db="EMBL/GenBank/DDBJ databases">
        <title>Multicomponent nature underlies the extraordinary mechanical properties of spider dragline silk.</title>
        <authorList>
            <person name="Kono N."/>
            <person name="Nakamura H."/>
            <person name="Mori M."/>
            <person name="Yoshida Y."/>
            <person name="Ohtoshi R."/>
            <person name="Malay A.D."/>
            <person name="Moran D.A.P."/>
            <person name="Tomita M."/>
            <person name="Numata K."/>
            <person name="Arakawa K."/>
        </authorList>
    </citation>
    <scope>NUCLEOTIDE SEQUENCE</scope>
</reference>
<evidence type="ECO:0000256" key="1">
    <source>
        <dbReference type="SAM" id="MobiDB-lite"/>
    </source>
</evidence>
<evidence type="ECO:0000313" key="3">
    <source>
        <dbReference type="Proteomes" id="UP000887116"/>
    </source>
</evidence>
<evidence type="ECO:0000313" key="2">
    <source>
        <dbReference type="EMBL" id="GFQ70108.1"/>
    </source>
</evidence>
<name>A0A8X6FYJ1_TRICU</name>
<protein>
    <submittedName>
        <fullName evidence="2">Uncharacterized protein</fullName>
    </submittedName>
</protein>
<dbReference type="AlphaFoldDB" id="A0A8X6FYJ1"/>
<gene>
    <name evidence="2" type="ORF">TNCT_72351</name>
</gene>
<keyword evidence="3" id="KW-1185">Reference proteome</keyword>
<sequence length="111" mass="13028">MILKSVRFLIKTRHQILHKRSKRTSKGGGKPAQRMRDYRTRKIVLIQMTSDSPLVVHHQENEILLADDNLNSSHEFVGLPCQDMKATPRKTSGERMREYRHRRRNVVLSPN</sequence>
<accession>A0A8X6FYJ1</accession>
<feature type="compositionally biased region" description="Basic residues" evidence="1">
    <location>
        <begin position="16"/>
        <end position="25"/>
    </location>
</feature>
<dbReference type="OrthoDB" id="10410461at2759"/>
<feature type="region of interest" description="Disordered" evidence="1">
    <location>
        <begin position="16"/>
        <end position="36"/>
    </location>
</feature>
<organism evidence="2 3">
    <name type="scientific">Trichonephila clavata</name>
    <name type="common">Joro spider</name>
    <name type="synonym">Nephila clavata</name>
    <dbReference type="NCBI Taxonomy" id="2740835"/>
    <lineage>
        <taxon>Eukaryota</taxon>
        <taxon>Metazoa</taxon>
        <taxon>Ecdysozoa</taxon>
        <taxon>Arthropoda</taxon>
        <taxon>Chelicerata</taxon>
        <taxon>Arachnida</taxon>
        <taxon>Araneae</taxon>
        <taxon>Araneomorphae</taxon>
        <taxon>Entelegynae</taxon>
        <taxon>Araneoidea</taxon>
        <taxon>Nephilidae</taxon>
        <taxon>Trichonephila</taxon>
    </lineage>
</organism>